<keyword evidence="3" id="KW-1185">Reference proteome</keyword>
<protein>
    <submittedName>
        <fullName evidence="2">Plasmid pRiA4b ORF-3 family protein</fullName>
    </submittedName>
</protein>
<sequence>MGSDNYHIYNHGLLLVLITVNLNQVFMCVRRIVSSSLRWLRVRTSTFPILTIFAIAGNISFWWKKNYYLLQIPNILYVLLGSVLVLLKIVVLLGAIQSCWKSLLIHPSHPEYEERMEWVGESFNPDVFNIDEVNKMLKDLQ</sequence>
<organism evidence="2 3">
    <name type="scientific">Nostoc azollae (strain 0708)</name>
    <name type="common">Anabaena azollae (strain 0708)</name>
    <dbReference type="NCBI Taxonomy" id="551115"/>
    <lineage>
        <taxon>Bacteria</taxon>
        <taxon>Bacillati</taxon>
        <taxon>Cyanobacteriota</taxon>
        <taxon>Cyanophyceae</taxon>
        <taxon>Nostocales</taxon>
        <taxon>Nostocaceae</taxon>
        <taxon>Trichormus</taxon>
    </lineage>
</organism>
<accession>D7E3D1</accession>
<keyword evidence="1" id="KW-0812">Transmembrane</keyword>
<evidence type="ECO:0000256" key="1">
    <source>
        <dbReference type="SAM" id="Phobius"/>
    </source>
</evidence>
<name>D7E3D1_NOSA0</name>
<feature type="transmembrane region" description="Helical" evidence="1">
    <location>
        <begin position="12"/>
        <end position="33"/>
    </location>
</feature>
<feature type="transmembrane region" description="Helical" evidence="1">
    <location>
        <begin position="45"/>
        <end position="63"/>
    </location>
</feature>
<dbReference type="EMBL" id="CP002059">
    <property type="protein sequence ID" value="ADI63554.1"/>
    <property type="molecule type" value="Genomic_DNA"/>
</dbReference>
<dbReference type="AlphaFoldDB" id="D7E3D1"/>
<dbReference type="Proteomes" id="UP000001511">
    <property type="component" value="Chromosome"/>
</dbReference>
<evidence type="ECO:0000313" key="3">
    <source>
        <dbReference type="Proteomes" id="UP000001511"/>
    </source>
</evidence>
<dbReference type="InterPro" id="IPR024047">
    <property type="entry name" value="MM3350-like_sf"/>
</dbReference>
<proteinExistence type="predicted"/>
<dbReference type="KEGG" id="naz:Aazo_1259"/>
<feature type="transmembrane region" description="Helical" evidence="1">
    <location>
        <begin position="75"/>
        <end position="96"/>
    </location>
</feature>
<evidence type="ECO:0000313" key="2">
    <source>
        <dbReference type="EMBL" id="ADI63554.1"/>
    </source>
</evidence>
<dbReference type="HOGENOM" id="CLU_1823366_0_0_3"/>
<keyword evidence="1" id="KW-0472">Membrane</keyword>
<dbReference type="SUPFAM" id="SSF159941">
    <property type="entry name" value="MM3350-like"/>
    <property type="match status" value="1"/>
</dbReference>
<keyword evidence="1" id="KW-1133">Transmembrane helix</keyword>
<dbReference type="STRING" id="551115.Aazo_1259"/>
<reference evidence="2 3" key="1">
    <citation type="journal article" date="2010" name="PLoS ONE">
        <title>Genome erosion in a nitrogen-fixing vertically transmitted endosymbiotic multicellular cyanobacterium.</title>
        <authorList>
            <person name="Ran L."/>
            <person name="Larsson J."/>
            <person name="Vigil-Stenman T."/>
            <person name="Nylander J.A."/>
            <person name="Ininbergs K."/>
            <person name="Zheng W.W."/>
            <person name="Lapidus A."/>
            <person name="Lowry S."/>
            <person name="Haselkorn R."/>
            <person name="Bergman B."/>
        </authorList>
    </citation>
    <scope>NUCLEOTIDE SEQUENCE [LARGE SCALE GENOMIC DNA]</scope>
    <source>
        <strain evidence="2 3">0708</strain>
    </source>
</reference>
<gene>
    <name evidence="2" type="ordered locus">Aazo_1259</name>
</gene>